<comment type="similarity">
    <text evidence="2">Belongs to the gamma-BBH/TMLD family.</text>
</comment>
<keyword evidence="9" id="KW-1185">Reference proteome</keyword>
<name>A0A6L5Z5V9_9RHOB</name>
<keyword evidence="4" id="KW-0223">Dioxygenase</keyword>
<protein>
    <recommendedName>
        <fullName evidence="7">TauD/TfdA-like domain-containing protein</fullName>
    </recommendedName>
</protein>
<gene>
    <name evidence="8" type="ORF">GE300_17520</name>
</gene>
<dbReference type="PANTHER" id="PTHR10696">
    <property type="entry name" value="GAMMA-BUTYROBETAINE HYDROXYLASE-RELATED"/>
    <property type="match status" value="1"/>
</dbReference>
<sequence>KQIAVFLSHKSTLTCSQTYSAGIDPLENTVEGGRSLFLDGAAVAHALHEEDPEAFRLLADNRIPFFYRHDRWDYRAHQRVIETDPEGRVTGVTVSQHLQDLIDLPQELLDRYYPAFVGFLRMMQQERFLLRFRAEAGTCAVFDNHRIVHGREGYVADSGRRHLRGCYTDRGALRSTFRVLASQGFDGADAAMPQAAFA</sequence>
<dbReference type="GO" id="GO:0016706">
    <property type="term" value="F:2-oxoglutarate-dependent dioxygenase activity"/>
    <property type="evidence" value="ECO:0007669"/>
    <property type="project" value="UniProtKB-ARBA"/>
</dbReference>
<organism evidence="8 9">
    <name type="scientific">Halovulum marinum</name>
    <dbReference type="NCBI Taxonomy" id="2662447"/>
    <lineage>
        <taxon>Bacteria</taxon>
        <taxon>Pseudomonadati</taxon>
        <taxon>Pseudomonadota</taxon>
        <taxon>Alphaproteobacteria</taxon>
        <taxon>Rhodobacterales</taxon>
        <taxon>Paracoccaceae</taxon>
        <taxon>Halovulum</taxon>
    </lineage>
</organism>
<keyword evidence="6" id="KW-0408">Iron</keyword>
<reference evidence="8 9" key="1">
    <citation type="submission" date="2019-10" db="EMBL/GenBank/DDBJ databases">
        <title>Cognatihalovulum marinum gen. nov. sp. nov., a new member of the family Rhodobacteraceae isolated from deep seawater of the Northwest Indian Ocean.</title>
        <authorList>
            <person name="Ruan C."/>
            <person name="Wang J."/>
            <person name="Zheng X."/>
            <person name="Song L."/>
            <person name="Zhu Y."/>
            <person name="Huang Y."/>
            <person name="Lu Z."/>
            <person name="Du W."/>
            <person name="Huang L."/>
            <person name="Dai X."/>
        </authorList>
    </citation>
    <scope>NUCLEOTIDE SEQUENCE [LARGE SCALE GENOMIC DNA]</scope>
    <source>
        <strain evidence="8 9">2CG4</strain>
    </source>
</reference>
<evidence type="ECO:0000259" key="7">
    <source>
        <dbReference type="Pfam" id="PF02668"/>
    </source>
</evidence>
<comment type="caution">
    <text evidence="8">The sequence shown here is derived from an EMBL/GenBank/DDBJ whole genome shotgun (WGS) entry which is preliminary data.</text>
</comment>
<feature type="domain" description="TauD/TfdA-like" evidence="7">
    <location>
        <begin position="27"/>
        <end position="167"/>
    </location>
</feature>
<dbReference type="InterPro" id="IPR050411">
    <property type="entry name" value="AlphaKG_dependent_hydroxylases"/>
</dbReference>
<dbReference type="GO" id="GO:0045329">
    <property type="term" value="P:carnitine biosynthetic process"/>
    <property type="evidence" value="ECO:0007669"/>
    <property type="project" value="TreeGrafter"/>
</dbReference>
<dbReference type="Proteomes" id="UP000474957">
    <property type="component" value="Unassembled WGS sequence"/>
</dbReference>
<feature type="non-terminal residue" evidence="8">
    <location>
        <position position="1"/>
    </location>
</feature>
<evidence type="ECO:0000256" key="4">
    <source>
        <dbReference type="ARBA" id="ARBA00022964"/>
    </source>
</evidence>
<evidence type="ECO:0000256" key="5">
    <source>
        <dbReference type="ARBA" id="ARBA00023002"/>
    </source>
</evidence>
<dbReference type="EMBL" id="WIND01000018">
    <property type="protein sequence ID" value="MSU91382.1"/>
    <property type="molecule type" value="Genomic_DNA"/>
</dbReference>
<dbReference type="AlphaFoldDB" id="A0A6L5Z5V9"/>
<accession>A0A6L5Z5V9</accession>
<dbReference type="InterPro" id="IPR042098">
    <property type="entry name" value="TauD-like_sf"/>
</dbReference>
<evidence type="ECO:0000313" key="8">
    <source>
        <dbReference type="EMBL" id="MSU91382.1"/>
    </source>
</evidence>
<evidence type="ECO:0000256" key="6">
    <source>
        <dbReference type="ARBA" id="ARBA00023004"/>
    </source>
</evidence>
<evidence type="ECO:0000256" key="3">
    <source>
        <dbReference type="ARBA" id="ARBA00022723"/>
    </source>
</evidence>
<dbReference type="InterPro" id="IPR003819">
    <property type="entry name" value="TauD/TfdA-like"/>
</dbReference>
<evidence type="ECO:0000256" key="1">
    <source>
        <dbReference type="ARBA" id="ARBA00001954"/>
    </source>
</evidence>
<keyword evidence="3" id="KW-0479">Metal-binding</keyword>
<proteinExistence type="inferred from homology"/>
<dbReference type="Gene3D" id="3.60.130.10">
    <property type="entry name" value="Clavaminate synthase-like"/>
    <property type="match status" value="1"/>
</dbReference>
<dbReference type="PANTHER" id="PTHR10696:SF25">
    <property type="entry name" value="OXIDOREDUCTASE AIM17-RELATED"/>
    <property type="match status" value="1"/>
</dbReference>
<dbReference type="Pfam" id="PF02668">
    <property type="entry name" value="TauD"/>
    <property type="match status" value="1"/>
</dbReference>
<evidence type="ECO:0000256" key="2">
    <source>
        <dbReference type="ARBA" id="ARBA00008654"/>
    </source>
</evidence>
<dbReference type="SUPFAM" id="SSF51197">
    <property type="entry name" value="Clavaminate synthase-like"/>
    <property type="match status" value="1"/>
</dbReference>
<dbReference type="GO" id="GO:0046872">
    <property type="term" value="F:metal ion binding"/>
    <property type="evidence" value="ECO:0007669"/>
    <property type="project" value="UniProtKB-KW"/>
</dbReference>
<comment type="cofactor">
    <cofactor evidence="1">
        <name>Fe(2+)</name>
        <dbReference type="ChEBI" id="CHEBI:29033"/>
    </cofactor>
</comment>
<keyword evidence="5" id="KW-0560">Oxidoreductase</keyword>
<evidence type="ECO:0000313" key="9">
    <source>
        <dbReference type="Proteomes" id="UP000474957"/>
    </source>
</evidence>